<organism evidence="1 2">
    <name type="scientific">Nephila pilipes</name>
    <name type="common">Giant wood spider</name>
    <name type="synonym">Nephila maculata</name>
    <dbReference type="NCBI Taxonomy" id="299642"/>
    <lineage>
        <taxon>Eukaryota</taxon>
        <taxon>Metazoa</taxon>
        <taxon>Ecdysozoa</taxon>
        <taxon>Arthropoda</taxon>
        <taxon>Chelicerata</taxon>
        <taxon>Arachnida</taxon>
        <taxon>Araneae</taxon>
        <taxon>Araneomorphae</taxon>
        <taxon>Entelegynae</taxon>
        <taxon>Araneoidea</taxon>
        <taxon>Nephilidae</taxon>
        <taxon>Nephila</taxon>
    </lineage>
</organism>
<accession>A0A8X6MSL6</accession>
<proteinExistence type="predicted"/>
<sequence length="74" mass="8551">MQIDRFRRRSLTGASPNAAYIFRAPPVAFLSNLKVYKQTVKHHLTMTYSFQHITTNKTTFDIANVSHSSPWTDH</sequence>
<protein>
    <submittedName>
        <fullName evidence="1">Uncharacterized protein</fullName>
    </submittedName>
</protein>
<dbReference type="AlphaFoldDB" id="A0A8X6MSL6"/>
<evidence type="ECO:0000313" key="2">
    <source>
        <dbReference type="Proteomes" id="UP000887013"/>
    </source>
</evidence>
<dbReference type="Proteomes" id="UP000887013">
    <property type="component" value="Unassembled WGS sequence"/>
</dbReference>
<dbReference type="EMBL" id="BMAW01096635">
    <property type="protein sequence ID" value="GFS75595.1"/>
    <property type="molecule type" value="Genomic_DNA"/>
</dbReference>
<gene>
    <name evidence="1" type="ORF">NPIL_684611</name>
</gene>
<keyword evidence="2" id="KW-1185">Reference proteome</keyword>
<comment type="caution">
    <text evidence="1">The sequence shown here is derived from an EMBL/GenBank/DDBJ whole genome shotgun (WGS) entry which is preliminary data.</text>
</comment>
<name>A0A8X6MSL6_NEPPI</name>
<reference evidence="1" key="1">
    <citation type="submission" date="2020-08" db="EMBL/GenBank/DDBJ databases">
        <title>Multicomponent nature underlies the extraordinary mechanical properties of spider dragline silk.</title>
        <authorList>
            <person name="Kono N."/>
            <person name="Nakamura H."/>
            <person name="Mori M."/>
            <person name="Yoshida Y."/>
            <person name="Ohtoshi R."/>
            <person name="Malay A.D."/>
            <person name="Moran D.A.P."/>
            <person name="Tomita M."/>
            <person name="Numata K."/>
            <person name="Arakawa K."/>
        </authorList>
    </citation>
    <scope>NUCLEOTIDE SEQUENCE</scope>
</reference>
<evidence type="ECO:0000313" key="1">
    <source>
        <dbReference type="EMBL" id="GFS75595.1"/>
    </source>
</evidence>